<evidence type="ECO:0000313" key="4">
    <source>
        <dbReference type="Proteomes" id="UP000586976"/>
    </source>
</evidence>
<dbReference type="GO" id="GO:0003677">
    <property type="term" value="F:DNA binding"/>
    <property type="evidence" value="ECO:0007669"/>
    <property type="project" value="UniProtKB-KW"/>
</dbReference>
<evidence type="ECO:0000256" key="1">
    <source>
        <dbReference type="SAM" id="MobiDB-lite"/>
    </source>
</evidence>
<gene>
    <name evidence="3" type="ORF">H1V43_11595</name>
</gene>
<dbReference type="SUPFAM" id="SSF47413">
    <property type="entry name" value="lambda repressor-like DNA-binding domains"/>
    <property type="match status" value="1"/>
</dbReference>
<dbReference type="SMART" id="SM00354">
    <property type="entry name" value="HTH_LACI"/>
    <property type="match status" value="1"/>
</dbReference>
<feature type="domain" description="HTH lacI-type" evidence="2">
    <location>
        <begin position="21"/>
        <end position="75"/>
    </location>
</feature>
<dbReference type="Proteomes" id="UP000586976">
    <property type="component" value="Unassembled WGS sequence"/>
</dbReference>
<comment type="caution">
    <text evidence="3">The sequence shown here is derived from an EMBL/GenBank/DDBJ whole genome shotgun (WGS) entry which is preliminary data.</text>
</comment>
<evidence type="ECO:0000259" key="2">
    <source>
        <dbReference type="PROSITE" id="PS50932"/>
    </source>
</evidence>
<dbReference type="AlphaFoldDB" id="A0A7W2HFI5"/>
<dbReference type="InterPro" id="IPR010982">
    <property type="entry name" value="Lambda_DNA-bd_dom_sf"/>
</dbReference>
<feature type="compositionally biased region" description="Basic residues" evidence="1">
    <location>
        <begin position="99"/>
        <end position="123"/>
    </location>
</feature>
<reference evidence="3 4" key="1">
    <citation type="submission" date="2020-07" db="EMBL/GenBank/DDBJ databases">
        <title>Streptomyces isolated from Indian soil.</title>
        <authorList>
            <person name="Mandal S."/>
            <person name="Maiti P.K."/>
        </authorList>
    </citation>
    <scope>NUCLEOTIDE SEQUENCE [LARGE SCALE GENOMIC DNA]</scope>
    <source>
        <strain evidence="3 4">PSKA54</strain>
    </source>
</reference>
<name>A0A7W2HFI5_9ACTN</name>
<organism evidence="3 4">
    <name type="scientific">Streptomyces himalayensis subsp. aureolus</name>
    <dbReference type="NCBI Taxonomy" id="2758039"/>
    <lineage>
        <taxon>Bacteria</taxon>
        <taxon>Bacillati</taxon>
        <taxon>Actinomycetota</taxon>
        <taxon>Actinomycetes</taxon>
        <taxon>Kitasatosporales</taxon>
        <taxon>Streptomycetaceae</taxon>
        <taxon>Streptomyces</taxon>
        <taxon>Streptomyces himalayensis</taxon>
    </lineage>
</organism>
<dbReference type="GO" id="GO:0006355">
    <property type="term" value="P:regulation of DNA-templated transcription"/>
    <property type="evidence" value="ECO:0007669"/>
    <property type="project" value="InterPro"/>
</dbReference>
<dbReference type="InterPro" id="IPR000843">
    <property type="entry name" value="HTH_LacI"/>
</dbReference>
<dbReference type="Gene3D" id="1.10.260.40">
    <property type="entry name" value="lambda repressor-like DNA-binding domains"/>
    <property type="match status" value="1"/>
</dbReference>
<keyword evidence="4" id="KW-1185">Reference proteome</keyword>
<accession>A0A7W2HFI5</accession>
<keyword evidence="3" id="KW-0238">DNA-binding</keyword>
<dbReference type="PROSITE" id="PS50932">
    <property type="entry name" value="HTH_LACI_2"/>
    <property type="match status" value="1"/>
</dbReference>
<proteinExistence type="predicted"/>
<evidence type="ECO:0000313" key="3">
    <source>
        <dbReference type="EMBL" id="MBA4862018.1"/>
    </source>
</evidence>
<feature type="region of interest" description="Disordered" evidence="1">
    <location>
        <begin position="75"/>
        <end position="130"/>
    </location>
</feature>
<sequence>MVPAHRPHSSADCARPRPWPASLEDVAARAGVTHSTGSRVVIGSHRVSEVARAAIQAAVAGPRYLPHSAARARATYRGGGPADSVMRWEPIRTRSSSCSRRRRRDPARRSARQRHRAARHRRRGPIEAAS</sequence>
<protein>
    <submittedName>
        <fullName evidence="3">LacI family DNA-binding transcriptional regulator</fullName>
    </submittedName>
</protein>
<dbReference type="Pfam" id="PF00356">
    <property type="entry name" value="LacI"/>
    <property type="match status" value="1"/>
</dbReference>
<dbReference type="EMBL" id="JACEQY010000009">
    <property type="protein sequence ID" value="MBA4862018.1"/>
    <property type="molecule type" value="Genomic_DNA"/>
</dbReference>